<accession>A0A8J7NXK2</accession>
<evidence type="ECO:0000313" key="2">
    <source>
        <dbReference type="Proteomes" id="UP000736164"/>
    </source>
</evidence>
<reference evidence="1" key="1">
    <citation type="journal article" date="2021" name="Cell">
        <title>Tracing the genetic footprints of vertebrate landing in non-teleost ray-finned fishes.</title>
        <authorList>
            <person name="Bi X."/>
            <person name="Wang K."/>
            <person name="Yang L."/>
            <person name="Pan H."/>
            <person name="Jiang H."/>
            <person name="Wei Q."/>
            <person name="Fang M."/>
            <person name="Yu H."/>
            <person name="Zhu C."/>
            <person name="Cai Y."/>
            <person name="He Y."/>
            <person name="Gan X."/>
            <person name="Zeng H."/>
            <person name="Yu D."/>
            <person name="Zhu Y."/>
            <person name="Jiang H."/>
            <person name="Qiu Q."/>
            <person name="Yang H."/>
            <person name="Zhang Y.E."/>
            <person name="Wang W."/>
            <person name="Zhu M."/>
            <person name="He S."/>
            <person name="Zhang G."/>
        </authorList>
    </citation>
    <scope>NUCLEOTIDE SEQUENCE</scope>
    <source>
        <strain evidence="1">Allg_001</strain>
    </source>
</reference>
<dbReference type="GO" id="GO:0016301">
    <property type="term" value="F:kinase activity"/>
    <property type="evidence" value="ECO:0007669"/>
    <property type="project" value="UniProtKB-KW"/>
</dbReference>
<dbReference type="EMBL" id="JAAWVO010046295">
    <property type="protein sequence ID" value="MBN3319605.1"/>
    <property type="molecule type" value="Genomic_DNA"/>
</dbReference>
<sequence>MLLRLFLAMERGAHLGIASPHVCHTPARAFRLLPLSPRGTLTVDGELVPYGPLQAQIHPSMARLMVGDTGVRITRL</sequence>
<feature type="non-terminal residue" evidence="1">
    <location>
        <position position="1"/>
    </location>
</feature>
<dbReference type="InterPro" id="IPR016064">
    <property type="entry name" value="NAD/diacylglycerol_kinase_sf"/>
</dbReference>
<dbReference type="Gene3D" id="2.60.200.40">
    <property type="match status" value="1"/>
</dbReference>
<keyword evidence="1" id="KW-0418">Kinase</keyword>
<keyword evidence="1" id="KW-0808">Transferase</keyword>
<organism evidence="1 2">
    <name type="scientific">Atractosteus spatula</name>
    <name type="common">Alligator gar</name>
    <name type="synonym">Lepisosteus spatula</name>
    <dbReference type="NCBI Taxonomy" id="7917"/>
    <lineage>
        <taxon>Eukaryota</taxon>
        <taxon>Metazoa</taxon>
        <taxon>Chordata</taxon>
        <taxon>Craniata</taxon>
        <taxon>Vertebrata</taxon>
        <taxon>Euteleostomi</taxon>
        <taxon>Actinopterygii</taxon>
        <taxon>Neopterygii</taxon>
        <taxon>Holostei</taxon>
        <taxon>Semionotiformes</taxon>
        <taxon>Lepisosteidae</taxon>
        <taxon>Atractosteus</taxon>
    </lineage>
</organism>
<gene>
    <name evidence="1" type="primary">Sphk2</name>
    <name evidence="1" type="ORF">GTO95_0011117</name>
</gene>
<name>A0A8J7NXK2_ATRSP</name>
<evidence type="ECO:0000313" key="1">
    <source>
        <dbReference type="EMBL" id="MBN3319605.1"/>
    </source>
</evidence>
<protein>
    <submittedName>
        <fullName evidence="1">SPHK2 kinase</fullName>
    </submittedName>
</protein>
<feature type="non-terminal residue" evidence="1">
    <location>
        <position position="76"/>
    </location>
</feature>
<dbReference type="SUPFAM" id="SSF111331">
    <property type="entry name" value="NAD kinase/diacylglycerol kinase-like"/>
    <property type="match status" value="1"/>
</dbReference>
<comment type="caution">
    <text evidence="1">The sequence shown here is derived from an EMBL/GenBank/DDBJ whole genome shotgun (WGS) entry which is preliminary data.</text>
</comment>
<dbReference type="Proteomes" id="UP000736164">
    <property type="component" value="Unassembled WGS sequence"/>
</dbReference>
<proteinExistence type="predicted"/>
<dbReference type="AlphaFoldDB" id="A0A8J7NXK2"/>
<keyword evidence="2" id="KW-1185">Reference proteome</keyword>